<proteinExistence type="predicted"/>
<name>A0AAE3NPV9_9RHOB</name>
<feature type="chain" id="PRO_5041974223" evidence="1">
    <location>
        <begin position="23"/>
        <end position="87"/>
    </location>
</feature>
<reference evidence="2" key="1">
    <citation type="submission" date="2023-03" db="EMBL/GenBank/DDBJ databases">
        <title>Multiphase analysis and comparison of six strains from genera Psychromarinibacter, Lutimaribacter, and Maritimibacter, including a novel species: Psychromarinibacter sediminicola sp. nov.</title>
        <authorList>
            <person name="Wang Y.-H."/>
            <person name="Ye M.-Q."/>
            <person name="Du Z.-J."/>
        </authorList>
    </citation>
    <scope>NUCLEOTIDE SEQUENCE</scope>
    <source>
        <strain evidence="2">C21-152</strain>
    </source>
</reference>
<dbReference type="RefSeq" id="WP_275567474.1">
    <property type="nucleotide sequence ID" value="NZ_JARGYC010000026.1"/>
</dbReference>
<feature type="signal peptide" evidence="1">
    <location>
        <begin position="1"/>
        <end position="22"/>
    </location>
</feature>
<evidence type="ECO:0000313" key="3">
    <source>
        <dbReference type="Proteomes" id="UP001220964"/>
    </source>
</evidence>
<dbReference type="Proteomes" id="UP001220964">
    <property type="component" value="Unassembled WGS sequence"/>
</dbReference>
<dbReference type="EMBL" id="JARGYC010000026">
    <property type="protein sequence ID" value="MDF0601333.1"/>
    <property type="molecule type" value="Genomic_DNA"/>
</dbReference>
<comment type="caution">
    <text evidence="2">The sequence shown here is derived from an EMBL/GenBank/DDBJ whole genome shotgun (WGS) entry which is preliminary data.</text>
</comment>
<gene>
    <name evidence="2" type="ORF">P1J78_11375</name>
</gene>
<organism evidence="2 3">
    <name type="scientific">Psychromarinibacter sediminicola</name>
    <dbReference type="NCBI Taxonomy" id="3033385"/>
    <lineage>
        <taxon>Bacteria</taxon>
        <taxon>Pseudomonadati</taxon>
        <taxon>Pseudomonadota</taxon>
        <taxon>Alphaproteobacteria</taxon>
        <taxon>Rhodobacterales</taxon>
        <taxon>Paracoccaceae</taxon>
        <taxon>Psychromarinibacter</taxon>
    </lineage>
</organism>
<dbReference type="AlphaFoldDB" id="A0AAE3NPV9"/>
<evidence type="ECO:0000313" key="2">
    <source>
        <dbReference type="EMBL" id="MDF0601333.1"/>
    </source>
</evidence>
<accession>A0AAE3NPV9</accession>
<sequence>MTARHLLQGAALSTLFAGAAMAVESGWTAGKVAGVEALLPSPQDEAAAGSRATAGTAEIDGAEIMDKVTEAALVAPQRPQNGPGPTD</sequence>
<protein>
    <submittedName>
        <fullName evidence="2">Uncharacterized protein</fullName>
    </submittedName>
</protein>
<keyword evidence="3" id="KW-1185">Reference proteome</keyword>
<keyword evidence="1" id="KW-0732">Signal</keyword>
<evidence type="ECO:0000256" key="1">
    <source>
        <dbReference type="SAM" id="SignalP"/>
    </source>
</evidence>